<dbReference type="EMBL" id="CP017075">
    <property type="protein sequence ID" value="AOR76398.1"/>
    <property type="molecule type" value="Genomic_DNA"/>
</dbReference>
<dbReference type="OrthoDB" id="100212at2"/>
<protein>
    <recommendedName>
        <fullName evidence="2">Peptidase S9 prolyl oligopeptidase catalytic domain-containing protein</fullName>
    </recommendedName>
</protein>
<dbReference type="AlphaFoldDB" id="A0A1D8A2Q0"/>
<dbReference type="KEGG" id="nre:BES08_06260"/>
<dbReference type="Gene3D" id="3.40.50.1820">
    <property type="entry name" value="alpha/beta hydrolase"/>
    <property type="match status" value="1"/>
</dbReference>
<dbReference type="InterPro" id="IPR011659">
    <property type="entry name" value="WD40"/>
</dbReference>
<dbReference type="InterPro" id="IPR011042">
    <property type="entry name" value="6-blade_b-propeller_TolB-like"/>
</dbReference>
<reference evidence="4" key="1">
    <citation type="journal article" date="2017" name="J. Biotechnol.">
        <title>Complete genome sequence of Novosphingobium resinovorum SA1, a versatile xenobiotic-degrading bacterium capable of utilizing sulfanilic acid.</title>
        <authorList>
            <person name="Hegedus B."/>
            <person name="Kos P.B."/>
            <person name="Balint B."/>
            <person name="Maroti G."/>
            <person name="Gan H.M."/>
            <person name="Perei K."/>
            <person name="Rakhely G."/>
        </authorList>
    </citation>
    <scope>NUCLEOTIDE SEQUENCE [LARGE SCALE GENOMIC DNA]</scope>
    <source>
        <strain evidence="4">SA1</strain>
    </source>
</reference>
<gene>
    <name evidence="3" type="ORF">BES08_06260</name>
</gene>
<accession>A0A1D8A2Q0</accession>
<feature type="chain" id="PRO_5009104608" description="Peptidase S9 prolyl oligopeptidase catalytic domain-containing protein" evidence="1">
    <location>
        <begin position="25"/>
        <end position="713"/>
    </location>
</feature>
<dbReference type="Pfam" id="PF07676">
    <property type="entry name" value="PD40"/>
    <property type="match status" value="1"/>
</dbReference>
<dbReference type="Pfam" id="PF00326">
    <property type="entry name" value="Peptidase_S9"/>
    <property type="match status" value="1"/>
</dbReference>
<organism evidence="3 4">
    <name type="scientific">Novosphingobium resinovorum</name>
    <dbReference type="NCBI Taxonomy" id="158500"/>
    <lineage>
        <taxon>Bacteria</taxon>
        <taxon>Pseudomonadati</taxon>
        <taxon>Pseudomonadota</taxon>
        <taxon>Alphaproteobacteria</taxon>
        <taxon>Sphingomonadales</taxon>
        <taxon>Sphingomonadaceae</taxon>
        <taxon>Novosphingobium</taxon>
    </lineage>
</organism>
<dbReference type="RefSeq" id="WP_069707853.1">
    <property type="nucleotide sequence ID" value="NZ_CP017075.1"/>
</dbReference>
<dbReference type="SUPFAM" id="SSF82171">
    <property type="entry name" value="DPP6 N-terminal domain-like"/>
    <property type="match status" value="1"/>
</dbReference>
<keyword evidence="4" id="KW-1185">Reference proteome</keyword>
<evidence type="ECO:0000256" key="1">
    <source>
        <dbReference type="SAM" id="SignalP"/>
    </source>
</evidence>
<evidence type="ECO:0000313" key="3">
    <source>
        <dbReference type="EMBL" id="AOR76398.1"/>
    </source>
</evidence>
<sequence>MVIRARKGFAAVLALVGAWPTVVAARCDDVVPPAAAPVAKKRMVAADDILRLRDIGQPDGSMYNQPSPLAVSPDGRSLAFVINRADPETNTYCRALAIVALGGPWAPRVIDRGGEIINYPLMGRGMTIDAGFPQVITPAWSPDGRWIAYLRRDNGRTQVWRARADGGGAQMVTHLDNDAEAVAWSGETSRIVFAANPGMPGEREALEREGRQGWLYDARFSPMIGSRPMPAVLPRTIFSIAPDGSDMRPAEGSERLIPLSPRSGGSVLAMAQSGDGRSVSTRNRAGAGILTLEVVVAERDGRETVCRHEACSGRVTGAWWMPGSRDVVFLRREGWAKGEMGLYRWTPGSARPPVRVLQTRDVLLGCVMAPEGLVCTRENATRPRYVALVDPRTGSGRPIFDPNPEFASIELGKVERLTWKNDRGIEGRGDLVLPPGYQPGKPLATVIVTYRSNGFLRGGTGDEYPIHPLAAKGFAVLSLENLASVEGERPGLSDKQLFKEGQKDWAERRSQLSSQETAARLLIARGIADPARIGISGLSNGASSVRFALINSTMFAAASASTCCVDEQGVTTYAGIAVANDFTSTGYPAPGEDPGDFWKPYSFVENAARMDKPLLLQVSDEEMLLALPTMTALQAARKPVEMIVFPNEHHMKWQPIHRAAIYERNIDWFAFWLQGRVDPDPAKREQYRRWTLMRDGPIPSPYVRPPGETKVPG</sequence>
<dbReference type="Proteomes" id="UP000094626">
    <property type="component" value="Chromosome"/>
</dbReference>
<dbReference type="InterPro" id="IPR001375">
    <property type="entry name" value="Peptidase_S9_cat"/>
</dbReference>
<dbReference type="Gene3D" id="2.120.10.30">
    <property type="entry name" value="TolB, C-terminal domain"/>
    <property type="match status" value="1"/>
</dbReference>
<feature type="signal peptide" evidence="1">
    <location>
        <begin position="1"/>
        <end position="24"/>
    </location>
</feature>
<dbReference type="GO" id="GO:0008236">
    <property type="term" value="F:serine-type peptidase activity"/>
    <property type="evidence" value="ECO:0007669"/>
    <property type="project" value="InterPro"/>
</dbReference>
<feature type="domain" description="Peptidase S9 prolyl oligopeptidase catalytic" evidence="2">
    <location>
        <begin position="511"/>
        <end position="674"/>
    </location>
</feature>
<dbReference type="NCBIfam" id="NF033523">
    <property type="entry name" value="lasso_peptidase"/>
    <property type="match status" value="1"/>
</dbReference>
<evidence type="ECO:0000259" key="2">
    <source>
        <dbReference type="Pfam" id="PF00326"/>
    </source>
</evidence>
<dbReference type="SUPFAM" id="SSF53474">
    <property type="entry name" value="alpha/beta-Hydrolases"/>
    <property type="match status" value="1"/>
</dbReference>
<dbReference type="InterPro" id="IPR053536">
    <property type="entry name" value="Lasso_peptide_isopeptidase"/>
</dbReference>
<proteinExistence type="predicted"/>
<dbReference type="GO" id="GO:0006508">
    <property type="term" value="P:proteolysis"/>
    <property type="evidence" value="ECO:0007669"/>
    <property type="project" value="InterPro"/>
</dbReference>
<dbReference type="InterPro" id="IPR029058">
    <property type="entry name" value="AB_hydrolase_fold"/>
</dbReference>
<evidence type="ECO:0000313" key="4">
    <source>
        <dbReference type="Proteomes" id="UP000094626"/>
    </source>
</evidence>
<name>A0A1D8A2Q0_9SPHN</name>
<keyword evidence="1" id="KW-0732">Signal</keyword>